<accession>A0A445AHQ7</accession>
<organism evidence="7 8">
    <name type="scientific">Arachis hypogaea</name>
    <name type="common">Peanut</name>
    <dbReference type="NCBI Taxonomy" id="3818"/>
    <lineage>
        <taxon>Eukaryota</taxon>
        <taxon>Viridiplantae</taxon>
        <taxon>Streptophyta</taxon>
        <taxon>Embryophyta</taxon>
        <taxon>Tracheophyta</taxon>
        <taxon>Spermatophyta</taxon>
        <taxon>Magnoliopsida</taxon>
        <taxon>eudicotyledons</taxon>
        <taxon>Gunneridae</taxon>
        <taxon>Pentapetalae</taxon>
        <taxon>rosids</taxon>
        <taxon>fabids</taxon>
        <taxon>Fabales</taxon>
        <taxon>Fabaceae</taxon>
        <taxon>Papilionoideae</taxon>
        <taxon>50 kb inversion clade</taxon>
        <taxon>dalbergioids sensu lato</taxon>
        <taxon>Dalbergieae</taxon>
        <taxon>Pterocarpus clade</taxon>
        <taxon>Arachis</taxon>
    </lineage>
</organism>
<comment type="similarity">
    <text evidence="2">Belongs to the calmodulin family.</text>
</comment>
<evidence type="ECO:0000259" key="6">
    <source>
        <dbReference type="PROSITE" id="PS50222"/>
    </source>
</evidence>
<evidence type="ECO:0000256" key="4">
    <source>
        <dbReference type="ARBA" id="ARBA00022737"/>
    </source>
</evidence>
<proteinExistence type="inferred from homology"/>
<name>A0A445AHQ7_ARAHY</name>
<keyword evidence="3" id="KW-0479">Metal-binding</keyword>
<dbReference type="STRING" id="3818.A0A445AHQ7"/>
<dbReference type="CDD" id="cd00051">
    <property type="entry name" value="EFh"/>
    <property type="match status" value="1"/>
</dbReference>
<dbReference type="SMART" id="SM00054">
    <property type="entry name" value="EFh"/>
    <property type="match status" value="2"/>
</dbReference>
<dbReference type="FunFam" id="1.10.238.10:FF:000251">
    <property type="entry name" value="Calmodulin-related protein 97A"/>
    <property type="match status" value="1"/>
</dbReference>
<dbReference type="Gene3D" id="1.10.238.10">
    <property type="entry name" value="EF-hand"/>
    <property type="match status" value="2"/>
</dbReference>
<dbReference type="PROSITE" id="PS00018">
    <property type="entry name" value="EF_HAND_1"/>
    <property type="match status" value="2"/>
</dbReference>
<sequence length="158" mass="18486">MFLHWCWNLEAKFNFMAPDALTEDQVAEFREAFSFIDKDHDGFISVDELATIIKSLEGNATKEEIQHMISEVDIDGSGSIDFEEFINIMATKMKENLAEELKEEFYLNFINNYLLLVKKDQQGHREASLMKMRLSIERFKFSFYRASQQGKIIILHTS</sequence>
<dbReference type="AlphaFoldDB" id="A0A445AHQ7"/>
<gene>
    <name evidence="7" type="ORF">Ahy_B02g060062</name>
</gene>
<protein>
    <recommendedName>
        <fullName evidence="6">EF-hand domain-containing protein</fullName>
    </recommendedName>
</protein>
<dbReference type="Proteomes" id="UP000289738">
    <property type="component" value="Chromosome B02"/>
</dbReference>
<dbReference type="SUPFAM" id="SSF47473">
    <property type="entry name" value="EF-hand"/>
    <property type="match status" value="1"/>
</dbReference>
<keyword evidence="8" id="KW-1185">Reference proteome</keyword>
<dbReference type="EMBL" id="SDMP01000012">
    <property type="protein sequence ID" value="RYR25987.1"/>
    <property type="molecule type" value="Genomic_DNA"/>
</dbReference>
<dbReference type="PROSITE" id="PS50222">
    <property type="entry name" value="EF_HAND_2"/>
    <property type="match status" value="2"/>
</dbReference>
<evidence type="ECO:0000256" key="5">
    <source>
        <dbReference type="ARBA" id="ARBA00022837"/>
    </source>
</evidence>
<dbReference type="PANTHER" id="PTHR23048:SF0">
    <property type="entry name" value="CALMODULIN LIKE 3"/>
    <property type="match status" value="1"/>
</dbReference>
<evidence type="ECO:0000256" key="2">
    <source>
        <dbReference type="ARBA" id="ARBA00009763"/>
    </source>
</evidence>
<reference evidence="7 8" key="1">
    <citation type="submission" date="2019-01" db="EMBL/GenBank/DDBJ databases">
        <title>Sequencing of cultivated peanut Arachis hypogaea provides insights into genome evolution and oil improvement.</title>
        <authorList>
            <person name="Chen X."/>
        </authorList>
    </citation>
    <scope>NUCLEOTIDE SEQUENCE [LARGE SCALE GENOMIC DNA]</scope>
    <source>
        <strain evidence="8">cv. Fuhuasheng</strain>
        <tissue evidence="7">Leaves</tissue>
    </source>
</reference>
<evidence type="ECO:0000313" key="8">
    <source>
        <dbReference type="Proteomes" id="UP000289738"/>
    </source>
</evidence>
<dbReference type="GO" id="GO:0016460">
    <property type="term" value="C:myosin II complex"/>
    <property type="evidence" value="ECO:0007669"/>
    <property type="project" value="TreeGrafter"/>
</dbReference>
<evidence type="ECO:0000256" key="3">
    <source>
        <dbReference type="ARBA" id="ARBA00022723"/>
    </source>
</evidence>
<comment type="function">
    <text evidence="1">Potential calcium sensor.</text>
</comment>
<keyword evidence="5" id="KW-0106">Calcium</keyword>
<comment type="caution">
    <text evidence="7">The sequence shown here is derived from an EMBL/GenBank/DDBJ whole genome shotgun (WGS) entry which is preliminary data.</text>
</comment>
<dbReference type="PANTHER" id="PTHR23048">
    <property type="entry name" value="MYOSIN LIGHT CHAIN 1, 3"/>
    <property type="match status" value="1"/>
</dbReference>
<dbReference type="InterPro" id="IPR050230">
    <property type="entry name" value="CALM/Myosin/TropC-like"/>
</dbReference>
<dbReference type="InterPro" id="IPR011992">
    <property type="entry name" value="EF-hand-dom_pair"/>
</dbReference>
<dbReference type="InterPro" id="IPR002048">
    <property type="entry name" value="EF_hand_dom"/>
</dbReference>
<evidence type="ECO:0000256" key="1">
    <source>
        <dbReference type="ARBA" id="ARBA00003291"/>
    </source>
</evidence>
<dbReference type="GO" id="GO:0005509">
    <property type="term" value="F:calcium ion binding"/>
    <property type="evidence" value="ECO:0007669"/>
    <property type="project" value="InterPro"/>
</dbReference>
<dbReference type="InterPro" id="IPR018247">
    <property type="entry name" value="EF_Hand_1_Ca_BS"/>
</dbReference>
<feature type="domain" description="EF-hand" evidence="6">
    <location>
        <begin position="60"/>
        <end position="95"/>
    </location>
</feature>
<evidence type="ECO:0000313" key="7">
    <source>
        <dbReference type="EMBL" id="RYR25987.1"/>
    </source>
</evidence>
<dbReference type="Pfam" id="PF13499">
    <property type="entry name" value="EF-hand_7"/>
    <property type="match status" value="1"/>
</dbReference>
<feature type="domain" description="EF-hand" evidence="6">
    <location>
        <begin position="24"/>
        <end position="59"/>
    </location>
</feature>
<keyword evidence="4" id="KW-0677">Repeat</keyword>